<comment type="similarity">
    <text evidence="4">Belongs to the class I-like SAM-binding methyltransferase superfamily. Cation-dependent O-methyltransferase family.</text>
</comment>
<keyword evidence="4" id="KW-0479">Metal-binding</keyword>
<name>A0A1G6HXL5_9FIRM</name>
<dbReference type="InterPro" id="IPR050362">
    <property type="entry name" value="Cation-dep_OMT"/>
</dbReference>
<dbReference type="Gene3D" id="3.40.50.150">
    <property type="entry name" value="Vaccinia Virus protein VP39"/>
    <property type="match status" value="1"/>
</dbReference>
<comment type="function">
    <text evidence="4">Catalyzes the methylation of 5-hydroxyuridine (ho5U) to form 5-methoxyuridine (mo5U) at position 34 in tRNAs.</text>
</comment>
<dbReference type="RefSeq" id="WP_089655014.1">
    <property type="nucleotide sequence ID" value="NZ_FMYT01000001.1"/>
</dbReference>
<feature type="binding site" evidence="4">
    <location>
        <position position="155"/>
    </location>
    <ligand>
        <name>Mg(2+)</name>
        <dbReference type="ChEBI" id="CHEBI:18420"/>
    </ligand>
</feature>
<dbReference type="GO" id="GO:0016300">
    <property type="term" value="F:tRNA (uridine) methyltransferase activity"/>
    <property type="evidence" value="ECO:0007669"/>
    <property type="project" value="UniProtKB-UniRule"/>
</dbReference>
<dbReference type="HAMAP" id="MF_02217">
    <property type="entry name" value="TrmR_methyltr"/>
    <property type="match status" value="1"/>
</dbReference>
<feature type="binding site" evidence="4">
    <location>
        <position position="35"/>
    </location>
    <ligand>
        <name>S-adenosyl-L-methionine</name>
        <dbReference type="ChEBI" id="CHEBI:59789"/>
    </ligand>
</feature>
<dbReference type="EMBL" id="FMYT01000001">
    <property type="protein sequence ID" value="SDB98226.1"/>
    <property type="molecule type" value="Genomic_DNA"/>
</dbReference>
<keyword evidence="2 4" id="KW-0808">Transferase</keyword>
<evidence type="ECO:0000256" key="4">
    <source>
        <dbReference type="HAMAP-Rule" id="MF_02217"/>
    </source>
</evidence>
<keyword evidence="4" id="KW-0460">Magnesium</keyword>
<dbReference type="GO" id="GO:0008757">
    <property type="term" value="F:S-adenosylmethionine-dependent methyltransferase activity"/>
    <property type="evidence" value="ECO:0007669"/>
    <property type="project" value="TreeGrafter"/>
</dbReference>
<evidence type="ECO:0000313" key="5">
    <source>
        <dbReference type="EMBL" id="SDB98226.1"/>
    </source>
</evidence>
<proteinExistence type="inferred from homology"/>
<accession>A0A1G6HXL5</accession>
<dbReference type="InterPro" id="IPR043675">
    <property type="entry name" value="TrmR_methyltr"/>
</dbReference>
<evidence type="ECO:0000256" key="2">
    <source>
        <dbReference type="ARBA" id="ARBA00022679"/>
    </source>
</evidence>
<dbReference type="EC" id="2.1.1.-" evidence="4"/>
<feature type="binding site" evidence="4">
    <location>
        <position position="65"/>
    </location>
    <ligand>
        <name>S-adenosyl-L-methionine</name>
        <dbReference type="ChEBI" id="CHEBI:59789"/>
    </ligand>
</feature>
<evidence type="ECO:0000256" key="3">
    <source>
        <dbReference type="ARBA" id="ARBA00022691"/>
    </source>
</evidence>
<keyword evidence="4" id="KW-0819">tRNA processing</keyword>
<dbReference type="GO" id="GO:0000287">
    <property type="term" value="F:magnesium ion binding"/>
    <property type="evidence" value="ECO:0007669"/>
    <property type="project" value="UniProtKB-UniRule"/>
</dbReference>
<dbReference type="Pfam" id="PF01596">
    <property type="entry name" value="Methyltransf_3"/>
    <property type="match status" value="1"/>
</dbReference>
<dbReference type="PANTHER" id="PTHR10509:SF14">
    <property type="entry name" value="CAFFEOYL-COA O-METHYLTRANSFERASE 3-RELATED"/>
    <property type="match status" value="1"/>
</dbReference>
<evidence type="ECO:0000256" key="1">
    <source>
        <dbReference type="ARBA" id="ARBA00022603"/>
    </source>
</evidence>
<protein>
    <recommendedName>
        <fullName evidence="4">tRNA 5-hydroxyuridine methyltransferase</fullName>
        <ecNumber evidence="4">2.1.1.-</ecNumber>
    </recommendedName>
    <alternativeName>
        <fullName evidence="4">ho5U methyltransferase</fullName>
    </alternativeName>
</protein>
<dbReference type="InterPro" id="IPR029063">
    <property type="entry name" value="SAM-dependent_MTases_sf"/>
</dbReference>
<feature type="binding site" evidence="4">
    <location>
        <position position="129"/>
    </location>
    <ligand>
        <name>S-adenosyl-L-methionine</name>
        <dbReference type="ChEBI" id="CHEBI:59789"/>
    </ligand>
</feature>
<reference evidence="5 6" key="1">
    <citation type="submission" date="2016-10" db="EMBL/GenBank/DDBJ databases">
        <authorList>
            <person name="Varghese N."/>
            <person name="Submissions S."/>
        </authorList>
    </citation>
    <scope>NUCLEOTIDE SEQUENCE [LARGE SCALE GENOMIC DNA]</scope>
    <source>
        <strain evidence="5 6">WG10</strain>
    </source>
</reference>
<dbReference type="SUPFAM" id="SSF53335">
    <property type="entry name" value="S-adenosyl-L-methionine-dependent methyltransferases"/>
    <property type="match status" value="1"/>
</dbReference>
<evidence type="ECO:0000313" key="6">
    <source>
        <dbReference type="Proteomes" id="UP000324896"/>
    </source>
</evidence>
<feature type="binding site" evidence="4">
    <location>
        <position position="83"/>
    </location>
    <ligand>
        <name>S-adenosyl-L-methionine</name>
        <dbReference type="ChEBI" id="CHEBI:59789"/>
    </ligand>
</feature>
<feature type="binding site" evidence="4">
    <location>
        <position position="156"/>
    </location>
    <ligand>
        <name>Mg(2+)</name>
        <dbReference type="ChEBI" id="CHEBI:18420"/>
    </ligand>
</feature>
<keyword evidence="3 4" id="KW-0949">S-adenosyl-L-methionine</keyword>
<dbReference type="CDD" id="cd02440">
    <property type="entry name" value="AdoMet_MTases"/>
    <property type="match status" value="1"/>
</dbReference>
<dbReference type="InterPro" id="IPR002935">
    <property type="entry name" value="SAM_O-MeTrfase"/>
</dbReference>
<comment type="catalytic activity">
    <reaction evidence="4">
        <text>5-hydroxyuridine(34) in tRNA + S-adenosyl-L-methionine = 5-methoxyuridine(34) in tRNA + S-adenosyl-L-homocysteine + H(+)</text>
        <dbReference type="Rhea" id="RHEA:60524"/>
        <dbReference type="Rhea" id="RHEA-COMP:13381"/>
        <dbReference type="Rhea" id="RHEA-COMP:15591"/>
        <dbReference type="ChEBI" id="CHEBI:15378"/>
        <dbReference type="ChEBI" id="CHEBI:57856"/>
        <dbReference type="ChEBI" id="CHEBI:59789"/>
        <dbReference type="ChEBI" id="CHEBI:136877"/>
        <dbReference type="ChEBI" id="CHEBI:143860"/>
    </reaction>
</comment>
<feature type="binding site" evidence="4">
    <location>
        <begin position="111"/>
        <end position="112"/>
    </location>
    <ligand>
        <name>S-adenosyl-L-methionine</name>
        <dbReference type="ChEBI" id="CHEBI:59789"/>
    </ligand>
</feature>
<gene>
    <name evidence="4" type="primary">trmR</name>
    <name evidence="5" type="ORF">SAMN04488597_101168</name>
</gene>
<organism evidence="5 6">
    <name type="scientific">Halanaerobium congolense</name>
    <dbReference type="NCBI Taxonomy" id="54121"/>
    <lineage>
        <taxon>Bacteria</taxon>
        <taxon>Bacillati</taxon>
        <taxon>Bacillota</taxon>
        <taxon>Clostridia</taxon>
        <taxon>Halanaerobiales</taxon>
        <taxon>Halanaerobiaceae</taxon>
        <taxon>Halanaerobium</taxon>
    </lineage>
</organism>
<comment type="subunit">
    <text evidence="4">Homodimer.</text>
</comment>
<dbReference type="Proteomes" id="UP000324896">
    <property type="component" value="Unassembled WGS sequence"/>
</dbReference>
<dbReference type="GO" id="GO:0030488">
    <property type="term" value="P:tRNA methylation"/>
    <property type="evidence" value="ECO:0007669"/>
    <property type="project" value="UniProtKB-UniRule"/>
</dbReference>
<dbReference type="AlphaFoldDB" id="A0A1G6HXL5"/>
<dbReference type="PANTHER" id="PTHR10509">
    <property type="entry name" value="O-METHYLTRANSFERASE-RELATED"/>
    <property type="match status" value="1"/>
</dbReference>
<sequence>MKLTDINSKFSESKYIEPKFKKVENECRKNHIPIIDRDAAALLKLQLKLKQPQRILEIGTAHGFSTLLLAEASPETSKITAVELDSQRALKARENFAKYNYQKKIDLKLGDAFDVLMYLKNDYDFIFLDAAKGQYFYLFEYIMELLAPGGILIADNVLYKGMVLEKKEQRPKIRTMVKNLKKYLKIIMNHPELDSTIVTAGDGMAISRRKDINE</sequence>
<dbReference type="GO" id="GO:0008171">
    <property type="term" value="F:O-methyltransferase activity"/>
    <property type="evidence" value="ECO:0007669"/>
    <property type="project" value="InterPro"/>
</dbReference>
<dbReference type="PROSITE" id="PS51682">
    <property type="entry name" value="SAM_OMT_I"/>
    <property type="match status" value="1"/>
</dbReference>
<keyword evidence="1 4" id="KW-0489">Methyltransferase</keyword>
<feature type="binding site" evidence="4">
    <location>
        <position position="129"/>
    </location>
    <ligand>
        <name>Mg(2+)</name>
        <dbReference type="ChEBI" id="CHEBI:18420"/>
    </ligand>
</feature>